<gene>
    <name evidence="1" type="ORF">GCM10009765_49270</name>
</gene>
<evidence type="ECO:0000313" key="2">
    <source>
        <dbReference type="Proteomes" id="UP001500618"/>
    </source>
</evidence>
<dbReference type="EMBL" id="BAAANY010000020">
    <property type="protein sequence ID" value="GAA1694164.1"/>
    <property type="molecule type" value="Genomic_DNA"/>
</dbReference>
<keyword evidence="2" id="KW-1185">Reference proteome</keyword>
<comment type="caution">
    <text evidence="1">The sequence shown here is derived from an EMBL/GenBank/DDBJ whole genome shotgun (WGS) entry which is preliminary data.</text>
</comment>
<name>A0ABN2HVB1_9ACTN</name>
<dbReference type="Proteomes" id="UP001500618">
    <property type="component" value="Unassembled WGS sequence"/>
</dbReference>
<evidence type="ECO:0000313" key="1">
    <source>
        <dbReference type="EMBL" id="GAA1694164.1"/>
    </source>
</evidence>
<dbReference type="RefSeq" id="WP_344312837.1">
    <property type="nucleotide sequence ID" value="NZ_BAAANY010000020.1"/>
</dbReference>
<protein>
    <submittedName>
        <fullName evidence="1">Uncharacterized protein</fullName>
    </submittedName>
</protein>
<reference evidence="1 2" key="1">
    <citation type="journal article" date="2019" name="Int. J. Syst. Evol. Microbiol.">
        <title>The Global Catalogue of Microorganisms (GCM) 10K type strain sequencing project: providing services to taxonomists for standard genome sequencing and annotation.</title>
        <authorList>
            <consortium name="The Broad Institute Genomics Platform"/>
            <consortium name="The Broad Institute Genome Sequencing Center for Infectious Disease"/>
            <person name="Wu L."/>
            <person name="Ma J."/>
        </authorList>
    </citation>
    <scope>NUCLEOTIDE SEQUENCE [LARGE SCALE GENOMIC DNA]</scope>
    <source>
        <strain evidence="1 2">JCM 14718</strain>
    </source>
</reference>
<organism evidence="1 2">
    <name type="scientific">Fodinicola feengrottensis</name>
    <dbReference type="NCBI Taxonomy" id="435914"/>
    <lineage>
        <taxon>Bacteria</taxon>
        <taxon>Bacillati</taxon>
        <taxon>Actinomycetota</taxon>
        <taxon>Actinomycetes</taxon>
        <taxon>Mycobacteriales</taxon>
        <taxon>Fodinicola</taxon>
    </lineage>
</organism>
<proteinExistence type="predicted"/>
<accession>A0ABN2HVB1</accession>
<sequence>MSRNDRKIRRLVVDGKDFLWSLRHANRSDGNNFLDCGEILTIYRGEPSERLLIVFQQRPDRLVADGHGPSATVYAQGGVVVNLHKPGTVRALIDEAMQDGWPTTRQIDGWPLVDAIAARVAGEGGAQLA</sequence>